<dbReference type="PANTHER" id="PTHR43283:SF7">
    <property type="entry name" value="BETA-LACTAMASE-RELATED DOMAIN-CONTAINING PROTEIN"/>
    <property type="match status" value="1"/>
</dbReference>
<gene>
    <name evidence="2" type="ORF">I5907_19650</name>
</gene>
<feature type="domain" description="Beta-lactamase-related" evidence="1">
    <location>
        <begin position="169"/>
        <end position="441"/>
    </location>
</feature>
<sequence length="463" mass="51077">MKFKKIILRSLLIILLAALGYGIYYCWVSFPIISGYGAKNMCSAVFLAGRSEAQVRAQELSFTPMNIGTFTVDYKDSSVTGTVFGFAKRKAVYRHGLGATLINERSEAAVRGQQYRLAASPQINTDTIPWPMGDKLLPVADSSVDMAKLKSAVNDIFIEKDTTAPVRTRAVIVLHDGNIIAEQYAEGFTKNSKLIGWSMTKSITSALTGILVKQGKLSVDAKAPVPEWKDANDPRNTITLQNILQQTTGLDFVEDYSKSSDATKMLFQKAAMGTYTAGRPLKDKPGTVFYYSSGNTNLLSRIIREQVGEAGYRAFPYEQLFYKIGMYNTILEPDASGTFVGSSYSYGIARDWARFGLLYLNDGVFNNERLLPEGWVKATATPADAAPLGQYGYQFWLNAGAKENPANRLYPHCPTDMFCCDGYEGQYVFIIPSKKLVIVRLGLTHSDKFDVDAFAANVVACIK</sequence>
<protein>
    <submittedName>
        <fullName evidence="2">Serine hydrolase</fullName>
    </submittedName>
</protein>
<dbReference type="RefSeq" id="WP_196992564.1">
    <property type="nucleotide sequence ID" value="NZ_JADWYR010000003.1"/>
</dbReference>
<proteinExistence type="predicted"/>
<dbReference type="GO" id="GO:0016787">
    <property type="term" value="F:hydrolase activity"/>
    <property type="evidence" value="ECO:0007669"/>
    <property type="project" value="UniProtKB-KW"/>
</dbReference>
<name>A0A931GZX1_9BACT</name>
<evidence type="ECO:0000313" key="2">
    <source>
        <dbReference type="EMBL" id="MBG9378461.1"/>
    </source>
</evidence>
<dbReference type="Proteomes" id="UP000628448">
    <property type="component" value="Unassembled WGS sequence"/>
</dbReference>
<dbReference type="InterPro" id="IPR001466">
    <property type="entry name" value="Beta-lactam-related"/>
</dbReference>
<dbReference type="Pfam" id="PF00144">
    <property type="entry name" value="Beta-lactamase"/>
    <property type="match status" value="1"/>
</dbReference>
<keyword evidence="2" id="KW-0378">Hydrolase</keyword>
<evidence type="ECO:0000259" key="1">
    <source>
        <dbReference type="Pfam" id="PF00144"/>
    </source>
</evidence>
<dbReference type="Gene3D" id="3.40.710.10">
    <property type="entry name" value="DD-peptidase/beta-lactamase superfamily"/>
    <property type="match status" value="1"/>
</dbReference>
<dbReference type="InterPro" id="IPR012338">
    <property type="entry name" value="Beta-lactam/transpept-like"/>
</dbReference>
<dbReference type="AlphaFoldDB" id="A0A931GZX1"/>
<organism evidence="2 3">
    <name type="scientific">Panacibacter microcysteis</name>
    <dbReference type="NCBI Taxonomy" id="2793269"/>
    <lineage>
        <taxon>Bacteria</taxon>
        <taxon>Pseudomonadati</taxon>
        <taxon>Bacteroidota</taxon>
        <taxon>Chitinophagia</taxon>
        <taxon>Chitinophagales</taxon>
        <taxon>Chitinophagaceae</taxon>
        <taxon>Panacibacter</taxon>
    </lineage>
</organism>
<reference evidence="2" key="1">
    <citation type="submission" date="2020-11" db="EMBL/GenBank/DDBJ databases">
        <title>Bacterial whole genome sequence for Panacibacter sp. DH6.</title>
        <authorList>
            <person name="Le V."/>
            <person name="Ko S."/>
            <person name="Ahn C.-Y."/>
            <person name="Oh H.-M."/>
        </authorList>
    </citation>
    <scope>NUCLEOTIDE SEQUENCE</scope>
    <source>
        <strain evidence="2">DH6</strain>
    </source>
</reference>
<dbReference type="SUPFAM" id="SSF56601">
    <property type="entry name" value="beta-lactamase/transpeptidase-like"/>
    <property type="match status" value="1"/>
</dbReference>
<evidence type="ECO:0000313" key="3">
    <source>
        <dbReference type="Proteomes" id="UP000628448"/>
    </source>
</evidence>
<dbReference type="InterPro" id="IPR050789">
    <property type="entry name" value="Diverse_Enzym_Activities"/>
</dbReference>
<accession>A0A931GZX1</accession>
<dbReference type="PANTHER" id="PTHR43283">
    <property type="entry name" value="BETA-LACTAMASE-RELATED"/>
    <property type="match status" value="1"/>
</dbReference>
<dbReference type="EMBL" id="JADWYR010000003">
    <property type="protein sequence ID" value="MBG9378461.1"/>
    <property type="molecule type" value="Genomic_DNA"/>
</dbReference>
<comment type="caution">
    <text evidence="2">The sequence shown here is derived from an EMBL/GenBank/DDBJ whole genome shotgun (WGS) entry which is preliminary data.</text>
</comment>
<keyword evidence="3" id="KW-1185">Reference proteome</keyword>